<reference evidence="5" key="1">
    <citation type="submission" date="2020-06" db="EMBL/GenBank/DDBJ databases">
        <title>Legume-microbial interactions unlock mineral nutrients during tropical forest succession.</title>
        <authorList>
            <person name="Epihov D.Z."/>
        </authorList>
    </citation>
    <scope>NUCLEOTIDE SEQUENCE [LARGE SCALE GENOMIC DNA]</scope>
    <source>
        <strain evidence="5">Pan2503</strain>
    </source>
</reference>
<dbReference type="Proteomes" id="UP000567293">
    <property type="component" value="Unassembled WGS sequence"/>
</dbReference>
<dbReference type="AlphaFoldDB" id="A0A7V8T027"/>
<evidence type="ECO:0000313" key="6">
    <source>
        <dbReference type="Proteomes" id="UP000567293"/>
    </source>
</evidence>
<evidence type="ECO:0000313" key="5">
    <source>
        <dbReference type="EMBL" id="MBA0089055.1"/>
    </source>
</evidence>
<sequence length="469" mass="50696">MGPLRADIGRDMQLDRFSCEILSPDPRVFAPTPDGKALFFYNDSAKTAADIAHFSEKDARKYAEFAESLESIGEVLTQLTSMTPPAIDKPSPEDFWNLFQTGRGVRRLGKTGIFNLFRWAPMAVADFVAEFFETELLRAVIAARGIFGNALGPWSAGSTAVLLLRAAADPHPVGSAAFPRGGLGSLSRVLAESAKEAGAEIRTEAEVAQIRIKDGAVAGVVLKDGEEIAVEAVVSGVDPKRTFFHLIDPSQLDPVFANRMKNFRVKGNVAKVNLALGGLPGFSALDANESALRALSGRLHIGPDIDYLERAFDDSKYGELSRAPYLDVTIPTILDPSLAPDGKHVLSAYVQFAPFKLREGNWVSRRRDLGLAVIHTLGAYAPDLSSLVEGMQVITPEDLETCYGFTGGHIFHGDLALDQLFTMRPVLDWARYKTPVRGLFLCGSGTHPGNGLTGASGANAAREIIRELR</sequence>
<dbReference type="Gene3D" id="3.50.50.60">
    <property type="entry name" value="FAD/NAD(P)-binding domain"/>
    <property type="match status" value="1"/>
</dbReference>
<protein>
    <recommendedName>
        <fullName evidence="3">Pyridine nucleotide-disulfide oxidoreductase domain-containing protein 2</fullName>
    </recommendedName>
</protein>
<evidence type="ECO:0000256" key="1">
    <source>
        <dbReference type="ARBA" id="ARBA00037217"/>
    </source>
</evidence>
<accession>A0A7V8T027</accession>
<dbReference type="PANTHER" id="PTHR10668:SF103">
    <property type="entry name" value="PYRIDINE NUCLEOTIDE-DISULFIDE OXIDOREDUCTASE DOMAIN-CONTAINING PROTEIN 2"/>
    <property type="match status" value="1"/>
</dbReference>
<evidence type="ECO:0000256" key="2">
    <source>
        <dbReference type="ARBA" id="ARBA00038825"/>
    </source>
</evidence>
<gene>
    <name evidence="5" type="ORF">HRJ53_29035</name>
</gene>
<dbReference type="SUPFAM" id="SSF51905">
    <property type="entry name" value="FAD/NAD(P)-binding domain"/>
    <property type="match status" value="1"/>
</dbReference>
<evidence type="ECO:0000256" key="3">
    <source>
        <dbReference type="ARBA" id="ARBA00040298"/>
    </source>
</evidence>
<dbReference type="InterPro" id="IPR002937">
    <property type="entry name" value="Amino_oxidase"/>
</dbReference>
<dbReference type="InterPro" id="IPR036188">
    <property type="entry name" value="FAD/NAD-bd_sf"/>
</dbReference>
<comment type="subunit">
    <text evidence="2">Interacts with COX5B; this interaction may contribute to localize PYROXD2 to the inner face of the inner mitochondrial membrane.</text>
</comment>
<evidence type="ECO:0000259" key="4">
    <source>
        <dbReference type="Pfam" id="PF01593"/>
    </source>
</evidence>
<dbReference type="Pfam" id="PF01593">
    <property type="entry name" value="Amino_oxidase"/>
    <property type="match status" value="1"/>
</dbReference>
<dbReference type="PANTHER" id="PTHR10668">
    <property type="entry name" value="PHYTOENE DEHYDROGENASE"/>
    <property type="match status" value="1"/>
</dbReference>
<comment type="function">
    <text evidence="1">Probable oxidoreductase that may play a role as regulator of mitochondrial function.</text>
</comment>
<dbReference type="GO" id="GO:0016491">
    <property type="term" value="F:oxidoreductase activity"/>
    <property type="evidence" value="ECO:0007669"/>
    <property type="project" value="InterPro"/>
</dbReference>
<comment type="caution">
    <text evidence="5">The sequence shown here is derived from an EMBL/GenBank/DDBJ whole genome shotgun (WGS) entry which is preliminary data.</text>
</comment>
<name>A0A7V8T027_9BACT</name>
<keyword evidence="6" id="KW-1185">Reference proteome</keyword>
<dbReference type="EMBL" id="JACDQQ010002809">
    <property type="protein sequence ID" value="MBA0089055.1"/>
    <property type="molecule type" value="Genomic_DNA"/>
</dbReference>
<feature type="domain" description="Amine oxidase" evidence="4">
    <location>
        <begin position="130"/>
        <end position="465"/>
    </location>
</feature>
<proteinExistence type="predicted"/>
<organism evidence="5 6">
    <name type="scientific">Candidatus Acidiferrum panamense</name>
    <dbReference type="NCBI Taxonomy" id="2741543"/>
    <lineage>
        <taxon>Bacteria</taxon>
        <taxon>Pseudomonadati</taxon>
        <taxon>Acidobacteriota</taxon>
        <taxon>Terriglobia</taxon>
        <taxon>Candidatus Acidiferrales</taxon>
        <taxon>Candidatus Acidiferrum</taxon>
    </lineage>
</organism>